<reference evidence="3" key="1">
    <citation type="journal article" date="2021" name="PeerJ">
        <title>Extensive microbial diversity within the chicken gut microbiome revealed by metagenomics and culture.</title>
        <authorList>
            <person name="Gilroy R."/>
            <person name="Ravi A."/>
            <person name="Getino M."/>
            <person name="Pursley I."/>
            <person name="Horton D.L."/>
            <person name="Alikhan N.F."/>
            <person name="Baker D."/>
            <person name="Gharbi K."/>
            <person name="Hall N."/>
            <person name="Watson M."/>
            <person name="Adriaenssens E.M."/>
            <person name="Foster-Nyarko E."/>
            <person name="Jarju S."/>
            <person name="Secka A."/>
            <person name="Antonio M."/>
            <person name="Oren A."/>
            <person name="Chaudhuri R.R."/>
            <person name="La Ragione R."/>
            <person name="Hildebrand F."/>
            <person name="Pallen M.J."/>
        </authorList>
    </citation>
    <scope>NUCLEOTIDE SEQUENCE</scope>
    <source>
        <strain evidence="3">CHK188-16595</strain>
    </source>
</reference>
<dbReference type="Proteomes" id="UP000823877">
    <property type="component" value="Unassembled WGS sequence"/>
</dbReference>
<keyword evidence="1" id="KW-1133">Transmembrane helix</keyword>
<protein>
    <submittedName>
        <fullName evidence="3">SpoIVB peptidase</fullName>
        <ecNumber evidence="3">3.4.21.116</ecNumber>
    </submittedName>
</protein>
<keyword evidence="1" id="KW-0812">Transmembrane</keyword>
<dbReference type="InterPro" id="IPR008763">
    <property type="entry name" value="Peptidase_S55"/>
</dbReference>
<dbReference type="GO" id="GO:0016787">
    <property type="term" value="F:hydrolase activity"/>
    <property type="evidence" value="ECO:0007669"/>
    <property type="project" value="UniProtKB-KW"/>
</dbReference>
<comment type="caution">
    <text evidence="3">The sequence shown here is derived from an EMBL/GenBank/DDBJ whole genome shotgun (WGS) entry which is preliminary data.</text>
</comment>
<dbReference type="SUPFAM" id="SSF50156">
    <property type="entry name" value="PDZ domain-like"/>
    <property type="match status" value="1"/>
</dbReference>
<evidence type="ECO:0000256" key="1">
    <source>
        <dbReference type="SAM" id="Phobius"/>
    </source>
</evidence>
<dbReference type="InterPro" id="IPR036034">
    <property type="entry name" value="PDZ_sf"/>
</dbReference>
<dbReference type="EC" id="3.4.21.116" evidence="3"/>
<feature type="domain" description="Peptidase S55" evidence="2">
    <location>
        <begin position="174"/>
        <end position="397"/>
    </location>
</feature>
<dbReference type="PROSITE" id="PS51494">
    <property type="entry name" value="SPOIVB"/>
    <property type="match status" value="1"/>
</dbReference>
<name>A0A9D2MGC4_9FIRM</name>
<reference evidence="3" key="2">
    <citation type="submission" date="2021-04" db="EMBL/GenBank/DDBJ databases">
        <authorList>
            <person name="Gilroy R."/>
        </authorList>
    </citation>
    <scope>NUCLEOTIDE SEQUENCE</scope>
    <source>
        <strain evidence="3">CHK188-16595</strain>
    </source>
</reference>
<dbReference type="Pfam" id="PF05580">
    <property type="entry name" value="Peptidase_S55"/>
    <property type="match status" value="1"/>
</dbReference>
<keyword evidence="1" id="KW-0472">Membrane</keyword>
<evidence type="ECO:0000313" key="4">
    <source>
        <dbReference type="Proteomes" id="UP000823877"/>
    </source>
</evidence>
<dbReference type="EMBL" id="DWXN01000002">
    <property type="protein sequence ID" value="HJB74275.1"/>
    <property type="molecule type" value="Genomic_DNA"/>
</dbReference>
<dbReference type="InterPro" id="IPR001478">
    <property type="entry name" value="PDZ"/>
</dbReference>
<feature type="transmembrane region" description="Helical" evidence="1">
    <location>
        <begin position="7"/>
        <end position="30"/>
    </location>
</feature>
<keyword evidence="3" id="KW-0378">Hydrolase</keyword>
<proteinExistence type="predicted"/>
<organism evidence="3 4">
    <name type="scientific">Candidatus Eubacterium faecale</name>
    <dbReference type="NCBI Taxonomy" id="2838568"/>
    <lineage>
        <taxon>Bacteria</taxon>
        <taxon>Bacillati</taxon>
        <taxon>Bacillota</taxon>
        <taxon>Clostridia</taxon>
        <taxon>Eubacteriales</taxon>
        <taxon>Eubacteriaceae</taxon>
        <taxon>Eubacterium</taxon>
    </lineage>
</organism>
<sequence>MRKFIRILNGAVALAVAVIFSFVIYGNAAYPDTFYVKNSSDTVIDHIYYLSYDDEKSVDYQSAQSVGGQNSDLTLLGVIPVKSETVRAADEDTVLVSGDSFGIKLYTDGVMIVGTKDVSVNGKTVNPSKEAGISVGDIIVSINGEKVYSSDRVSEILNDNNGEAFQIKINRNGEYRDFSLVPVYVESEGCYKAGMWVRDSTAGIGTVTFYNPSSGNMAALGHPITDVDTGEIIPILDGQAVETTVSSVSKSTASETGSISCDFSNKEIGVLNKNTRQGIYGKYSNKVDLSQFSEYEVALSQEVQKGFCQIITTVDESGPQVYSAEITRIYQNDDEKNMIIKITDERLIEKTGGIVQGMSGTPIIQNGKLVGAITHVIVNNPLKGYGVFAQTMLELSE</sequence>
<evidence type="ECO:0000259" key="2">
    <source>
        <dbReference type="PROSITE" id="PS51494"/>
    </source>
</evidence>
<dbReference type="AlphaFoldDB" id="A0A9D2MGC4"/>
<accession>A0A9D2MGC4</accession>
<evidence type="ECO:0000313" key="3">
    <source>
        <dbReference type="EMBL" id="HJB74275.1"/>
    </source>
</evidence>
<gene>
    <name evidence="3" type="primary">spoIVB</name>
    <name evidence="3" type="ORF">IAA37_01190</name>
</gene>
<dbReference type="Pfam" id="PF13180">
    <property type="entry name" value="PDZ_2"/>
    <property type="match status" value="1"/>
</dbReference>
<dbReference type="Gene3D" id="2.30.42.10">
    <property type="match status" value="1"/>
</dbReference>
<dbReference type="InterPro" id="IPR014219">
    <property type="entry name" value="SpoIVB"/>
</dbReference>
<dbReference type="NCBIfam" id="TIGR02860">
    <property type="entry name" value="spore_IV_B"/>
    <property type="match status" value="1"/>
</dbReference>